<keyword evidence="1" id="KW-0472">Membrane</keyword>
<name>A0ABW0KV70_9BACT</name>
<keyword evidence="1" id="KW-1133">Transmembrane helix</keyword>
<evidence type="ECO:0000313" key="2">
    <source>
        <dbReference type="EMBL" id="MFC5457279.1"/>
    </source>
</evidence>
<proteinExistence type="predicted"/>
<comment type="caution">
    <text evidence="2">The sequence shown here is derived from an EMBL/GenBank/DDBJ whole genome shotgun (WGS) entry which is preliminary data.</text>
</comment>
<accession>A0ABW0KV70</accession>
<gene>
    <name evidence="2" type="ORF">ACFQDI_20590</name>
</gene>
<keyword evidence="3" id="KW-1185">Reference proteome</keyword>
<dbReference type="EMBL" id="JBHSMQ010000009">
    <property type="protein sequence ID" value="MFC5457279.1"/>
    <property type="molecule type" value="Genomic_DNA"/>
</dbReference>
<reference evidence="3" key="1">
    <citation type="journal article" date="2019" name="Int. J. Syst. Evol. Microbiol.">
        <title>The Global Catalogue of Microorganisms (GCM) 10K type strain sequencing project: providing services to taxonomists for standard genome sequencing and annotation.</title>
        <authorList>
            <consortium name="The Broad Institute Genomics Platform"/>
            <consortium name="The Broad Institute Genome Sequencing Center for Infectious Disease"/>
            <person name="Wu L."/>
            <person name="Ma J."/>
        </authorList>
    </citation>
    <scope>NUCLEOTIDE SEQUENCE [LARGE SCALE GENOMIC DNA]</scope>
    <source>
        <strain evidence="3">CGMCC 4.1469</strain>
    </source>
</reference>
<feature type="transmembrane region" description="Helical" evidence="1">
    <location>
        <begin position="20"/>
        <end position="38"/>
    </location>
</feature>
<keyword evidence="1" id="KW-0812">Transmembrane</keyword>
<dbReference type="RefSeq" id="WP_377170404.1">
    <property type="nucleotide sequence ID" value="NZ_JBHSMQ010000009.1"/>
</dbReference>
<sequence>MNPSPVIDTATAPSPATPRMHRVWMVLFISYALVSFWLRTHPTAPPPPPTPAPLHIYFGHQYRGQFMSLSLDDQMVFTGLLQTDATTPRAATLHFPPPGEHFLLEATVTSAKAPAITQTEKIHLAKGRHLLIVLTSDSRLNIFQSEKAPDFF</sequence>
<protein>
    <submittedName>
        <fullName evidence="2">Uncharacterized protein</fullName>
    </submittedName>
</protein>
<organism evidence="2 3">
    <name type="scientific">Prosthecobacter fluviatilis</name>
    <dbReference type="NCBI Taxonomy" id="445931"/>
    <lineage>
        <taxon>Bacteria</taxon>
        <taxon>Pseudomonadati</taxon>
        <taxon>Verrucomicrobiota</taxon>
        <taxon>Verrucomicrobiia</taxon>
        <taxon>Verrucomicrobiales</taxon>
        <taxon>Verrucomicrobiaceae</taxon>
        <taxon>Prosthecobacter</taxon>
    </lineage>
</organism>
<evidence type="ECO:0000256" key="1">
    <source>
        <dbReference type="SAM" id="Phobius"/>
    </source>
</evidence>
<evidence type="ECO:0000313" key="3">
    <source>
        <dbReference type="Proteomes" id="UP001596052"/>
    </source>
</evidence>
<dbReference type="Proteomes" id="UP001596052">
    <property type="component" value="Unassembled WGS sequence"/>
</dbReference>